<dbReference type="AlphaFoldDB" id="A0A5S3QQS1"/>
<gene>
    <name evidence="4" type="ORF">FFL34_16835</name>
</gene>
<evidence type="ECO:0000256" key="1">
    <source>
        <dbReference type="SAM" id="Coils"/>
    </source>
</evidence>
<sequence length="194" mass="21759">MASKNIDQKKKSNPLLWFLFAIVLPFITVAIIAVIAFTIAGVDVAGWAKQTGSNIPGVSKMIDMDQEQREQHGNEELQEEVANKEDEVKALNRQIADLKSTIDEMEQKMEKLKNKNKTLSEKEKSTSRTDYIQAISSSFTDMDNERAAQILQNMEQPLAITILENLSSDVRGEILEAMAPDTAADITQQFMNRP</sequence>
<dbReference type="Gene3D" id="1.25.60.10">
    <property type="entry name" value="MgtE N-terminal domain-like"/>
    <property type="match status" value="1"/>
</dbReference>
<dbReference type="InterPro" id="IPR038076">
    <property type="entry name" value="MgtE_N_sf"/>
</dbReference>
<reference evidence="4 5" key="1">
    <citation type="submission" date="2019-05" db="EMBL/GenBank/DDBJ databases">
        <title>Genomic analysis of Lentibacillus sp. NKC220-2.</title>
        <authorList>
            <person name="Oh Y.J."/>
        </authorList>
    </citation>
    <scope>NUCLEOTIDE SEQUENCE [LARGE SCALE GENOMIC DNA]</scope>
    <source>
        <strain evidence="4 5">NKC220-2</strain>
    </source>
</reference>
<protein>
    <recommendedName>
        <fullName evidence="3">Magnesium transporter MgtE intracellular domain-containing protein</fullName>
    </recommendedName>
</protein>
<comment type="caution">
    <text evidence="4">The sequence shown here is derived from an EMBL/GenBank/DDBJ whole genome shotgun (WGS) entry which is preliminary data.</text>
</comment>
<name>A0A5S3QQS1_9BACI</name>
<accession>A0A5S3QQS1</accession>
<dbReference type="OrthoDB" id="1724615at2"/>
<dbReference type="InterPro" id="IPR006668">
    <property type="entry name" value="Mg_transptr_MgtE_intracell_dom"/>
</dbReference>
<dbReference type="SUPFAM" id="SSF158791">
    <property type="entry name" value="MgtE N-terminal domain-like"/>
    <property type="match status" value="1"/>
</dbReference>
<evidence type="ECO:0000313" key="5">
    <source>
        <dbReference type="Proteomes" id="UP000306980"/>
    </source>
</evidence>
<dbReference type="Gene3D" id="1.20.5.340">
    <property type="match status" value="1"/>
</dbReference>
<evidence type="ECO:0000256" key="2">
    <source>
        <dbReference type="SAM" id="Phobius"/>
    </source>
</evidence>
<feature type="domain" description="Magnesium transporter MgtE intracellular" evidence="3">
    <location>
        <begin position="140"/>
        <end position="188"/>
    </location>
</feature>
<evidence type="ECO:0000259" key="3">
    <source>
        <dbReference type="Pfam" id="PF03448"/>
    </source>
</evidence>
<keyword evidence="1" id="KW-0175">Coiled coil</keyword>
<organism evidence="4 5">
    <name type="scientific">Lentibacillus cibarius</name>
    <dbReference type="NCBI Taxonomy" id="2583219"/>
    <lineage>
        <taxon>Bacteria</taxon>
        <taxon>Bacillati</taxon>
        <taxon>Bacillota</taxon>
        <taxon>Bacilli</taxon>
        <taxon>Bacillales</taxon>
        <taxon>Bacillaceae</taxon>
        <taxon>Lentibacillus</taxon>
    </lineage>
</organism>
<dbReference type="RefSeq" id="WP_138604471.1">
    <property type="nucleotide sequence ID" value="NZ_VCIA01000001.1"/>
</dbReference>
<evidence type="ECO:0000313" key="4">
    <source>
        <dbReference type="EMBL" id="TMN23581.1"/>
    </source>
</evidence>
<feature type="transmembrane region" description="Helical" evidence="2">
    <location>
        <begin position="15"/>
        <end position="40"/>
    </location>
</feature>
<dbReference type="EMBL" id="VCIA01000001">
    <property type="protein sequence ID" value="TMN23581.1"/>
    <property type="molecule type" value="Genomic_DNA"/>
</dbReference>
<keyword evidence="2" id="KW-0472">Membrane</keyword>
<keyword evidence="2" id="KW-1133">Transmembrane helix</keyword>
<feature type="coiled-coil region" evidence="1">
    <location>
        <begin position="67"/>
        <end position="129"/>
    </location>
</feature>
<dbReference type="Pfam" id="PF03448">
    <property type="entry name" value="MgtE_N"/>
    <property type="match status" value="1"/>
</dbReference>
<dbReference type="Proteomes" id="UP000306980">
    <property type="component" value="Unassembled WGS sequence"/>
</dbReference>
<keyword evidence="2" id="KW-0812">Transmembrane</keyword>
<proteinExistence type="predicted"/>